<keyword evidence="2" id="KW-1185">Reference proteome</keyword>
<proteinExistence type="predicted"/>
<reference evidence="2" key="1">
    <citation type="journal article" date="2019" name="Int. J. Syst. Evol. Microbiol.">
        <title>The Global Catalogue of Microorganisms (GCM) 10K type strain sequencing project: providing services to taxonomists for standard genome sequencing and annotation.</title>
        <authorList>
            <consortium name="The Broad Institute Genomics Platform"/>
            <consortium name="The Broad Institute Genome Sequencing Center for Infectious Disease"/>
            <person name="Wu L."/>
            <person name="Ma J."/>
        </authorList>
    </citation>
    <scope>NUCLEOTIDE SEQUENCE [LARGE SCALE GENOMIC DNA]</scope>
    <source>
        <strain evidence="2">JCM 17250</strain>
    </source>
</reference>
<evidence type="ECO:0000313" key="1">
    <source>
        <dbReference type="EMBL" id="GAA4057447.1"/>
    </source>
</evidence>
<evidence type="ECO:0000313" key="2">
    <source>
        <dbReference type="Proteomes" id="UP001501734"/>
    </source>
</evidence>
<dbReference type="RefSeq" id="WP_344909358.1">
    <property type="nucleotide sequence ID" value="NZ_BAABDL010000004.1"/>
</dbReference>
<protein>
    <recommendedName>
        <fullName evidence="3">Recombinase</fullName>
    </recommendedName>
</protein>
<name>A0ABP7V2Q6_9BACI</name>
<dbReference type="Proteomes" id="UP001501734">
    <property type="component" value="Unassembled WGS sequence"/>
</dbReference>
<gene>
    <name evidence="1" type="ORF">GCM10022410_01050</name>
</gene>
<evidence type="ECO:0008006" key="3">
    <source>
        <dbReference type="Google" id="ProtNLM"/>
    </source>
</evidence>
<organism evidence="1 2">
    <name type="scientific">Amphibacillus indicireducens</name>
    <dbReference type="NCBI Taxonomy" id="1076330"/>
    <lineage>
        <taxon>Bacteria</taxon>
        <taxon>Bacillati</taxon>
        <taxon>Bacillota</taxon>
        <taxon>Bacilli</taxon>
        <taxon>Bacillales</taxon>
        <taxon>Bacillaceae</taxon>
        <taxon>Amphibacillus</taxon>
    </lineage>
</organism>
<comment type="caution">
    <text evidence="1">The sequence shown here is derived from an EMBL/GenBank/DDBJ whole genome shotgun (WGS) entry which is preliminary data.</text>
</comment>
<dbReference type="EMBL" id="BAABDL010000004">
    <property type="protein sequence ID" value="GAA4057447.1"/>
    <property type="molecule type" value="Genomic_DNA"/>
</dbReference>
<accession>A0ABP7V2Q6</accession>
<sequence>MDYDEYEKLCEKQREANDKYLGIFENDLKEASLKPKTIKDHLFNADFYINEYLLRMEPSEMQEGCGYKIDLFLGDFFIRKCMWSTPGTIKSTAASIKKFYKSMHEHGHVDQDSYRVLCDEIKESMGIWQADCEAYNNF</sequence>